<evidence type="ECO:0000259" key="1">
    <source>
        <dbReference type="SMART" id="SM00382"/>
    </source>
</evidence>
<dbReference type="PANTHER" id="PTHR42935:SF1">
    <property type="entry name" value="SLR0930 PROTEIN"/>
    <property type="match status" value="1"/>
</dbReference>
<protein>
    <submittedName>
        <fullName evidence="2">DUF815 domain-containing protein</fullName>
    </submittedName>
</protein>
<accession>A0ABR6WXV6</accession>
<dbReference type="CDD" id="cd00009">
    <property type="entry name" value="AAA"/>
    <property type="match status" value="1"/>
</dbReference>
<organism evidence="2 3">
    <name type="scientific">Acetobacterium fimetarium</name>
    <dbReference type="NCBI Taxonomy" id="52691"/>
    <lineage>
        <taxon>Bacteria</taxon>
        <taxon>Bacillati</taxon>
        <taxon>Bacillota</taxon>
        <taxon>Clostridia</taxon>
        <taxon>Eubacteriales</taxon>
        <taxon>Eubacteriaceae</taxon>
        <taxon>Acetobacterium</taxon>
    </lineage>
</organism>
<dbReference type="Pfam" id="PF05673">
    <property type="entry name" value="DUF815"/>
    <property type="match status" value="1"/>
</dbReference>
<dbReference type="SMART" id="SM00382">
    <property type="entry name" value="AAA"/>
    <property type="match status" value="1"/>
</dbReference>
<dbReference type="PANTHER" id="PTHR42935">
    <property type="entry name" value="SLR0930 PROTEIN"/>
    <property type="match status" value="1"/>
</dbReference>
<dbReference type="InterPro" id="IPR008533">
    <property type="entry name" value="DUF815"/>
</dbReference>
<dbReference type="SUPFAM" id="SSF52540">
    <property type="entry name" value="P-loop containing nucleoside triphosphate hydrolases"/>
    <property type="match status" value="1"/>
</dbReference>
<sequence length="448" mass="51055">MIKRTVPMNTIIEETFTSATPLRLVFFRKMNDTPIVKNFLQVLEASENNPDASASQDFLDAYYQLNALLIKGAMESKPSSHMHPAGGSLWQYMILKHLFNDENPFSLFCESQLLTKAHPFYQSMLEDASILLQILNFSWDAFIQNHGIRTENIFSKAIYPEAAIEASFNAAIRNNEPELFLNTLSGYIYNHGFGIFLNHASFKLNNHGQLLPIINESMQTMDDLIGNTLQKKEIIQNTKALIDYNQGLNVLLQGSMGTGKSSTVRALLHTFSDTRLKMIEIKRDQLGLIPQLFKQLEHRPYPCILFIDDLTFETRDQDYKILKGVLEGSLEANPKNVRIYATSNRRHLVEERFSERQDAVNAREVLEEKLSLSSRFGLILTYSTPNQKEYLSIVHELAQSIGLTMNPEELDARAIAWGGRHINTSGRTAEQLVRYLFAEQKQVQSVSQ</sequence>
<keyword evidence="3" id="KW-1185">Reference proteome</keyword>
<dbReference type="Gene3D" id="3.40.50.300">
    <property type="entry name" value="P-loop containing nucleotide triphosphate hydrolases"/>
    <property type="match status" value="1"/>
</dbReference>
<dbReference type="InterPro" id="IPR003593">
    <property type="entry name" value="AAA+_ATPase"/>
</dbReference>
<evidence type="ECO:0000313" key="3">
    <source>
        <dbReference type="Proteomes" id="UP000603234"/>
    </source>
</evidence>
<dbReference type="InterPro" id="IPR027417">
    <property type="entry name" value="P-loop_NTPase"/>
</dbReference>
<gene>
    <name evidence="2" type="ORF">GH808_13415</name>
</gene>
<name>A0ABR6WXV6_9FIRM</name>
<evidence type="ECO:0000313" key="2">
    <source>
        <dbReference type="EMBL" id="MBC3805416.1"/>
    </source>
</evidence>
<comment type="caution">
    <text evidence="2">The sequence shown here is derived from an EMBL/GenBank/DDBJ whole genome shotgun (WGS) entry which is preliminary data.</text>
</comment>
<dbReference type="Proteomes" id="UP000603234">
    <property type="component" value="Unassembled WGS sequence"/>
</dbReference>
<proteinExistence type="predicted"/>
<dbReference type="EMBL" id="WJBC01000028">
    <property type="protein sequence ID" value="MBC3805416.1"/>
    <property type="molecule type" value="Genomic_DNA"/>
</dbReference>
<feature type="domain" description="AAA+ ATPase" evidence="1">
    <location>
        <begin position="246"/>
        <end position="363"/>
    </location>
</feature>
<reference evidence="2 3" key="1">
    <citation type="journal article" date="2020" name="mSystems">
        <title>Defining Genomic and Predicted Metabolic Features of the Acetobacterium Genus.</title>
        <authorList>
            <person name="Ross D.E."/>
            <person name="Marshall C.W."/>
            <person name="Gulliver D."/>
            <person name="May H.D."/>
            <person name="Norman R.S."/>
        </authorList>
    </citation>
    <scope>NUCLEOTIDE SEQUENCE [LARGE SCALE GENOMIC DNA]</scope>
    <source>
        <strain evidence="2 3">DSM 8238</strain>
    </source>
</reference>